<dbReference type="SUPFAM" id="SSF56935">
    <property type="entry name" value="Porins"/>
    <property type="match status" value="1"/>
</dbReference>
<evidence type="ECO:0000256" key="1">
    <source>
        <dbReference type="ARBA" id="ARBA00004571"/>
    </source>
</evidence>
<keyword evidence="8" id="KW-0732">Signal</keyword>
<dbReference type="InterPro" id="IPR037066">
    <property type="entry name" value="Plug_dom_sf"/>
</dbReference>
<dbReference type="NCBIfam" id="TIGR04057">
    <property type="entry name" value="SusC_RagA_signa"/>
    <property type="match status" value="1"/>
</dbReference>
<dbReference type="PROSITE" id="PS52016">
    <property type="entry name" value="TONB_DEPENDENT_REC_3"/>
    <property type="match status" value="1"/>
</dbReference>
<dbReference type="InterPro" id="IPR008969">
    <property type="entry name" value="CarboxyPept-like_regulatory"/>
</dbReference>
<evidence type="ECO:0000256" key="2">
    <source>
        <dbReference type="ARBA" id="ARBA00022448"/>
    </source>
</evidence>
<evidence type="ECO:0000256" key="3">
    <source>
        <dbReference type="ARBA" id="ARBA00022452"/>
    </source>
</evidence>
<dbReference type="GO" id="GO:0009279">
    <property type="term" value="C:cell outer membrane"/>
    <property type="evidence" value="ECO:0007669"/>
    <property type="project" value="UniProtKB-SubCell"/>
</dbReference>
<reference evidence="10 11" key="1">
    <citation type="submission" date="2014-07" db="EMBL/GenBank/DDBJ databases">
        <authorList>
            <person name="McCorrison J."/>
            <person name="Sanka R."/>
            <person name="Torralba M."/>
            <person name="Gillis M."/>
            <person name="Haft D.H."/>
            <person name="Methe B."/>
            <person name="Sutton G."/>
            <person name="Nelson K.E."/>
        </authorList>
    </citation>
    <scope>NUCLEOTIDE SEQUENCE [LARGE SCALE GENOMIC DNA]</scope>
    <source>
        <strain evidence="10 11">S9-PR14</strain>
    </source>
</reference>
<dbReference type="InterPro" id="IPR012910">
    <property type="entry name" value="Plug_dom"/>
</dbReference>
<dbReference type="Proteomes" id="UP000029723">
    <property type="component" value="Unassembled WGS sequence"/>
</dbReference>
<evidence type="ECO:0000313" key="10">
    <source>
        <dbReference type="EMBL" id="KGI21517.1"/>
    </source>
</evidence>
<feature type="signal peptide" evidence="8">
    <location>
        <begin position="1"/>
        <end position="21"/>
    </location>
</feature>
<comment type="subcellular location">
    <subcellularLocation>
        <location evidence="1 7">Cell outer membrane</location>
        <topology evidence="1 7">Multi-pass membrane protein</topology>
    </subcellularLocation>
</comment>
<dbReference type="Gene3D" id="2.60.40.1120">
    <property type="entry name" value="Carboxypeptidase-like, regulatory domain"/>
    <property type="match status" value="1"/>
</dbReference>
<dbReference type="AlphaFoldDB" id="A0A098YQI2"/>
<evidence type="ECO:0000256" key="6">
    <source>
        <dbReference type="ARBA" id="ARBA00023237"/>
    </source>
</evidence>
<name>A0A098YQI2_9BACT</name>
<evidence type="ECO:0000256" key="4">
    <source>
        <dbReference type="ARBA" id="ARBA00022692"/>
    </source>
</evidence>
<evidence type="ECO:0000256" key="7">
    <source>
        <dbReference type="PROSITE-ProRule" id="PRU01360"/>
    </source>
</evidence>
<gene>
    <name evidence="10" type="ORF">HMPREF9304_09275</name>
</gene>
<organism evidence="10 11">
    <name type="scientific">Hoylesella timonensis S9-PR14</name>
    <dbReference type="NCBI Taxonomy" id="1401062"/>
    <lineage>
        <taxon>Bacteria</taxon>
        <taxon>Pseudomonadati</taxon>
        <taxon>Bacteroidota</taxon>
        <taxon>Bacteroidia</taxon>
        <taxon>Bacteroidales</taxon>
        <taxon>Prevotellaceae</taxon>
        <taxon>Hoylesella</taxon>
    </lineage>
</organism>
<sequence length="1076" mass="119626">MKRRLFLMMSFLLFMIGTAFAQTDVSGTIISKEDGQPIVGATIQVVGSGTGAISDIDGKFKLTLPQGRKTLRISYVGMESQDVTAKSNMRIVMIPVQKSIDEVIVVAYGTAKKSAFTGSAKVLESDDLTKVQSTNPIEAMKGKVAGVQMVSSSGAPGSTSAIRIRGISSINAGNAPLIILDGAPYDGNLNLINPQEIESQTVLKDAASAALYGARGANGVILITTKNGRKGRSSITVDAKVGANSKQMPLHNYVNNPAGYYELYFNGLYNYAVNKLNMSQDQALGWANQNLVDPNPDNSYSLGYNVYNVPEGEWMIGRNLKLNPHATLGRVIENNGKKYMLMPDDWMKESFRTGVRQEYSMTANGSTDKSSFFGSASYLKIDGITPGSDYSRFSSRLKADYQMKTWLKLFGNFSYSHYETNSLRNDGKSNTPTNLFAMAQMAPIYPLYIRDAEGNILINQNTNLPEVDYGNGAVLGLTRQFMKDGNPLNDSQINHNGGIGHNATAAGTAEIRFLKDFKFTSSNSALIGEYRGTTTYNPWFGETASQKGHIFKKHDRTWTYNLQQLLNYHHVFDAHDVEVMLGHEYFRSHYEELSADKLKTFSNESVELDQAVQVGQSGSYASDYNTEGWFGRAQYNYEGRYFTSVSYRRDGSSRFHPDHRWGNFWSLGGAWNINQEKWFDSKIVDLLKFKISYGEQGNDRIGAFRYTTTYNIENSNGEVSLTPNSLGNDKITWEKGGNMNTGIEFSLWNGRLNGDIEYFYRTTTDMLSWVKTPGSTGFAGYYNNVGDMRNSGLEIDLNGDIVRTKDITWSANVNFTTYKNKITRLADNRKNSEIDGVRGYNDGSYFYGEGLPIYTWRLYKYAGVDQNTGEALYYKKIYKTDDKNQIVKDANGNDIVEKEITTTNAGEASYYTCGTSLPDAYGGFGTSLNAYGFDLSIDFNYQIGGNVLDGAYISAMNMNRGAQMHADLLNAWTPQNKNTDIPRLQYGDVNANKLSDRFLINGSYLCLQNITLGYTLPNRITTLLGLEKMRIYAVGDNIWLWSKRQGLDPRQYIDGGAGNASYSPIRTISGGVSITF</sequence>
<evidence type="ECO:0000259" key="9">
    <source>
        <dbReference type="Pfam" id="PF07715"/>
    </source>
</evidence>
<keyword evidence="3 7" id="KW-1134">Transmembrane beta strand</keyword>
<evidence type="ECO:0000313" key="11">
    <source>
        <dbReference type="Proteomes" id="UP000029723"/>
    </source>
</evidence>
<dbReference type="Gene3D" id="2.40.170.20">
    <property type="entry name" value="TonB-dependent receptor, beta-barrel domain"/>
    <property type="match status" value="1"/>
</dbReference>
<dbReference type="OrthoDB" id="9768177at2"/>
<dbReference type="InterPro" id="IPR036942">
    <property type="entry name" value="Beta-barrel_TonB_sf"/>
</dbReference>
<keyword evidence="2 7" id="KW-0813">Transport</keyword>
<keyword evidence="5 7" id="KW-0472">Membrane</keyword>
<dbReference type="SUPFAM" id="SSF49464">
    <property type="entry name" value="Carboxypeptidase regulatory domain-like"/>
    <property type="match status" value="1"/>
</dbReference>
<keyword evidence="4 7" id="KW-0812">Transmembrane</keyword>
<feature type="chain" id="PRO_5001942646" evidence="8">
    <location>
        <begin position="22"/>
        <end position="1076"/>
    </location>
</feature>
<feature type="domain" description="TonB-dependent receptor plug" evidence="9">
    <location>
        <begin position="114"/>
        <end position="220"/>
    </location>
</feature>
<dbReference type="Pfam" id="PF07715">
    <property type="entry name" value="Plug"/>
    <property type="match status" value="1"/>
</dbReference>
<accession>A0A098YQI2</accession>
<dbReference type="InterPro" id="IPR023996">
    <property type="entry name" value="TonB-dep_OMP_SusC/RagA"/>
</dbReference>
<dbReference type="EMBL" id="JRPQ01000141">
    <property type="protein sequence ID" value="KGI21517.1"/>
    <property type="molecule type" value="Genomic_DNA"/>
</dbReference>
<dbReference type="RefSeq" id="WP_036928252.1">
    <property type="nucleotide sequence ID" value="NZ_JRPQ01000141.1"/>
</dbReference>
<keyword evidence="6 7" id="KW-0998">Cell outer membrane</keyword>
<comment type="caution">
    <text evidence="10">The sequence shown here is derived from an EMBL/GenBank/DDBJ whole genome shotgun (WGS) entry which is preliminary data.</text>
</comment>
<dbReference type="Pfam" id="PF13715">
    <property type="entry name" value="CarbopepD_reg_2"/>
    <property type="match status" value="1"/>
</dbReference>
<dbReference type="InterPro" id="IPR039426">
    <property type="entry name" value="TonB-dep_rcpt-like"/>
</dbReference>
<evidence type="ECO:0000256" key="8">
    <source>
        <dbReference type="SAM" id="SignalP"/>
    </source>
</evidence>
<proteinExistence type="inferred from homology"/>
<dbReference type="Gene3D" id="2.170.130.10">
    <property type="entry name" value="TonB-dependent receptor, plug domain"/>
    <property type="match status" value="1"/>
</dbReference>
<evidence type="ECO:0000256" key="5">
    <source>
        <dbReference type="ARBA" id="ARBA00023136"/>
    </source>
</evidence>
<dbReference type="NCBIfam" id="TIGR04056">
    <property type="entry name" value="OMP_RagA_SusC"/>
    <property type="match status" value="1"/>
</dbReference>
<comment type="similarity">
    <text evidence="7">Belongs to the TonB-dependent receptor family.</text>
</comment>
<dbReference type="InterPro" id="IPR023997">
    <property type="entry name" value="TonB-dep_OMP_SusC/RagA_CS"/>
</dbReference>
<protein>
    <submittedName>
        <fullName evidence="10">Membrane protein</fullName>
    </submittedName>
</protein>